<reference evidence="1 2" key="1">
    <citation type="journal article" date="2023" name="Elife">
        <title>Identification of key yeast species and microbe-microbe interactions impacting larval growth of Drosophila in the wild.</title>
        <authorList>
            <person name="Mure A."/>
            <person name="Sugiura Y."/>
            <person name="Maeda R."/>
            <person name="Honda K."/>
            <person name="Sakurai N."/>
            <person name="Takahashi Y."/>
            <person name="Watada M."/>
            <person name="Katoh T."/>
            <person name="Gotoh A."/>
            <person name="Gotoh Y."/>
            <person name="Taniguchi I."/>
            <person name="Nakamura K."/>
            <person name="Hayashi T."/>
            <person name="Katayama T."/>
            <person name="Uemura T."/>
            <person name="Hattori Y."/>
        </authorList>
    </citation>
    <scope>NUCLEOTIDE SEQUENCE [LARGE SCALE GENOMIC DNA]</scope>
    <source>
        <strain evidence="1 2">SC-9</strain>
    </source>
</reference>
<keyword evidence="2" id="KW-1185">Reference proteome</keyword>
<dbReference type="RefSeq" id="XP_064849833.1">
    <property type="nucleotide sequence ID" value="XM_064993761.1"/>
</dbReference>
<evidence type="ECO:0000313" key="2">
    <source>
        <dbReference type="Proteomes" id="UP001360560"/>
    </source>
</evidence>
<dbReference type="Proteomes" id="UP001360560">
    <property type="component" value="Unassembled WGS sequence"/>
</dbReference>
<comment type="caution">
    <text evidence="1">The sequence shown here is derived from an EMBL/GenBank/DDBJ whole genome shotgun (WGS) entry which is preliminary data.</text>
</comment>
<name>A0AAV5QF64_9ASCO</name>
<evidence type="ECO:0000313" key="1">
    <source>
        <dbReference type="EMBL" id="GMM32833.1"/>
    </source>
</evidence>
<proteinExistence type="predicted"/>
<protein>
    <submittedName>
        <fullName evidence="1">Uncharacterized protein</fullName>
    </submittedName>
</protein>
<dbReference type="GeneID" id="90070812"/>
<sequence>MLMVSEDERTRFCYDLCILTITLTEHYVSCMKSLEFVYDTMCTNLQIATTPIFINHCSYKVGLTTGDHFVQNSAYHSLLKDWADVDAGSNTQPLKQFLQITKAFLSKSITITKVYKQMKRNFFLKFGKVMDDGNSSSFNELRRFFNIFASSGNTTIVGEINQIKQILKVYIEYEISKGEVQRIYFRDFMPNVTAYLYNILIVIDQVKSFLNSLPALDVSDPEKESIDLTRFDIIKTLKIYLTYLNNITEKTDDLIKYSLDQNYLKRIYSNNFINQELHNFNNKHKYKPLTLSNIGKLKFKNHINYMKILSNNNNGGSNGSENGRNEEPCKHIFPSFEDFILSTRLLRNWNCWYLFSIIHLLGFNFSDSSSSPLATVDNLIREKVSAHFLDHKNPKTENDGPLDSSIPQFHRIIKYLQLPNSYSVLLLIFNFEAITDLLIALHNEILSELNVNLQELDTGDLDEAIFSSIDDFSVAGNALASTFGQAGQVLTNNKGSDIPKHIPKSKVIIDKKIDIIIKNLNLLTDCRSLFLKELLNKKILVTEFFDQLEEIDKAMSGNDNKHKKYKIHKYTKREEKIIISLFLSQIGSYLQVLEKVIYDFLIFMLPEEKDEFDDKVQSLAKLHVLTPSDGGITSSYDTLLEHHHKDLRLKFISVYLTKLVFTTNNIKSMLNNNPKLGEKKNDDVLDELLISCNNYIDSLMRALGYIV</sequence>
<accession>A0AAV5QF64</accession>
<organism evidence="1 2">
    <name type="scientific">Saccharomycopsis crataegensis</name>
    <dbReference type="NCBI Taxonomy" id="43959"/>
    <lineage>
        <taxon>Eukaryota</taxon>
        <taxon>Fungi</taxon>
        <taxon>Dikarya</taxon>
        <taxon>Ascomycota</taxon>
        <taxon>Saccharomycotina</taxon>
        <taxon>Saccharomycetes</taxon>
        <taxon>Saccharomycopsidaceae</taxon>
        <taxon>Saccharomycopsis</taxon>
    </lineage>
</organism>
<dbReference type="EMBL" id="BTFZ01000001">
    <property type="protein sequence ID" value="GMM32833.1"/>
    <property type="molecule type" value="Genomic_DNA"/>
</dbReference>
<gene>
    <name evidence="1" type="ORF">DASC09_001580</name>
</gene>
<dbReference type="AlphaFoldDB" id="A0AAV5QF64"/>